<evidence type="ECO:0000256" key="2">
    <source>
        <dbReference type="ARBA" id="ARBA00004686"/>
    </source>
</evidence>
<organism evidence="18 19">
    <name type="scientific">Tectimicrobiota bacterium</name>
    <dbReference type="NCBI Taxonomy" id="2528274"/>
    <lineage>
        <taxon>Bacteria</taxon>
        <taxon>Pseudomonadati</taxon>
        <taxon>Nitrospinota/Tectimicrobiota group</taxon>
        <taxon>Candidatus Tectimicrobiota</taxon>
    </lineage>
</organism>
<dbReference type="EMBL" id="JACPRF010000357">
    <property type="protein sequence ID" value="MBI2877528.1"/>
    <property type="molecule type" value="Genomic_DNA"/>
</dbReference>
<keyword evidence="6 15" id="KW-0963">Cytoplasm</keyword>
<feature type="domain" description="PurM-like N-terminal" evidence="16">
    <location>
        <begin position="47"/>
        <end position="166"/>
    </location>
</feature>
<keyword evidence="9 15" id="KW-0658">Purine biosynthesis</keyword>
<evidence type="ECO:0000256" key="8">
    <source>
        <dbReference type="ARBA" id="ARBA00022741"/>
    </source>
</evidence>
<evidence type="ECO:0000256" key="14">
    <source>
        <dbReference type="ARBA" id="ARBA00049057"/>
    </source>
</evidence>
<dbReference type="EC" id="6.3.3.1" evidence="4 15"/>
<keyword evidence="10 15" id="KW-0067">ATP-binding</keyword>
<dbReference type="GO" id="GO:0004641">
    <property type="term" value="F:phosphoribosylformylglycinamidine cyclo-ligase activity"/>
    <property type="evidence" value="ECO:0007669"/>
    <property type="project" value="UniProtKB-UniRule"/>
</dbReference>
<dbReference type="FunFam" id="3.90.650.10:FF:000011">
    <property type="entry name" value="Phosphoribosylformylglycinamidine cyclo-ligase"/>
    <property type="match status" value="1"/>
</dbReference>
<gene>
    <name evidence="15 18" type="primary">purM</name>
    <name evidence="18" type="ORF">HYY20_11665</name>
</gene>
<comment type="caution">
    <text evidence="18">The sequence shown here is derived from an EMBL/GenBank/DDBJ whole genome shotgun (WGS) entry which is preliminary data.</text>
</comment>
<dbReference type="NCBIfam" id="TIGR00878">
    <property type="entry name" value="purM"/>
    <property type="match status" value="1"/>
</dbReference>
<dbReference type="GO" id="GO:0046084">
    <property type="term" value="P:adenine biosynthetic process"/>
    <property type="evidence" value="ECO:0007669"/>
    <property type="project" value="TreeGrafter"/>
</dbReference>
<evidence type="ECO:0000313" key="18">
    <source>
        <dbReference type="EMBL" id="MBI2877528.1"/>
    </source>
</evidence>
<keyword evidence="8 15" id="KW-0547">Nucleotide-binding</keyword>
<dbReference type="InterPro" id="IPR016188">
    <property type="entry name" value="PurM-like_N"/>
</dbReference>
<evidence type="ECO:0000256" key="4">
    <source>
        <dbReference type="ARBA" id="ARBA00013047"/>
    </source>
</evidence>
<dbReference type="PANTHER" id="PTHR10520:SF12">
    <property type="entry name" value="TRIFUNCTIONAL PURINE BIOSYNTHETIC PROTEIN ADENOSINE-3"/>
    <property type="match status" value="1"/>
</dbReference>
<dbReference type="SUPFAM" id="SSF56042">
    <property type="entry name" value="PurM C-terminal domain-like"/>
    <property type="match status" value="1"/>
</dbReference>
<dbReference type="HAMAP" id="MF_00741">
    <property type="entry name" value="AIRS"/>
    <property type="match status" value="1"/>
</dbReference>
<evidence type="ECO:0000259" key="16">
    <source>
        <dbReference type="Pfam" id="PF00586"/>
    </source>
</evidence>
<dbReference type="GO" id="GO:0005524">
    <property type="term" value="F:ATP binding"/>
    <property type="evidence" value="ECO:0007669"/>
    <property type="project" value="UniProtKB-KW"/>
</dbReference>
<evidence type="ECO:0000256" key="10">
    <source>
        <dbReference type="ARBA" id="ARBA00022840"/>
    </source>
</evidence>
<comment type="subcellular location">
    <subcellularLocation>
        <location evidence="1 15">Cytoplasm</location>
    </subcellularLocation>
</comment>
<evidence type="ECO:0000256" key="11">
    <source>
        <dbReference type="ARBA" id="ARBA00031908"/>
    </source>
</evidence>
<dbReference type="Pfam" id="PF00586">
    <property type="entry name" value="AIRS"/>
    <property type="match status" value="1"/>
</dbReference>
<reference evidence="18" key="1">
    <citation type="submission" date="2020-07" db="EMBL/GenBank/DDBJ databases">
        <title>Huge and variable diversity of episymbiotic CPR bacteria and DPANN archaea in groundwater ecosystems.</title>
        <authorList>
            <person name="He C.Y."/>
            <person name="Keren R."/>
            <person name="Whittaker M."/>
            <person name="Farag I.F."/>
            <person name="Doudna J."/>
            <person name="Cate J.H.D."/>
            <person name="Banfield J.F."/>
        </authorList>
    </citation>
    <scope>NUCLEOTIDE SEQUENCE</scope>
    <source>
        <strain evidence="18">NC_groundwater_672_Ag_B-0.1um_62_36</strain>
    </source>
</reference>
<comment type="pathway">
    <text evidence="2 15">Purine metabolism; IMP biosynthesis via de novo pathway; 5-amino-1-(5-phospho-D-ribosyl)imidazole from N(2)-formyl-N(1)-(5-phospho-D-ribosyl)glycinamide: step 2/2.</text>
</comment>
<dbReference type="GO" id="GO:0005829">
    <property type="term" value="C:cytosol"/>
    <property type="evidence" value="ECO:0007669"/>
    <property type="project" value="TreeGrafter"/>
</dbReference>
<dbReference type="PANTHER" id="PTHR10520">
    <property type="entry name" value="TRIFUNCTIONAL PURINE BIOSYNTHETIC PROTEIN ADENOSINE-3-RELATED"/>
    <property type="match status" value="1"/>
</dbReference>
<dbReference type="GO" id="GO:0006189">
    <property type="term" value="P:'de novo' IMP biosynthetic process"/>
    <property type="evidence" value="ECO:0007669"/>
    <property type="project" value="UniProtKB-UniRule"/>
</dbReference>
<comment type="catalytic activity">
    <reaction evidence="14 15">
        <text>2-formamido-N(1)-(5-O-phospho-beta-D-ribosyl)acetamidine + ATP = 5-amino-1-(5-phospho-beta-D-ribosyl)imidazole + ADP + phosphate + H(+)</text>
        <dbReference type="Rhea" id="RHEA:23032"/>
        <dbReference type="ChEBI" id="CHEBI:15378"/>
        <dbReference type="ChEBI" id="CHEBI:30616"/>
        <dbReference type="ChEBI" id="CHEBI:43474"/>
        <dbReference type="ChEBI" id="CHEBI:137981"/>
        <dbReference type="ChEBI" id="CHEBI:147287"/>
        <dbReference type="ChEBI" id="CHEBI:456216"/>
        <dbReference type="EC" id="6.3.3.1"/>
    </reaction>
</comment>
<dbReference type="CDD" id="cd02196">
    <property type="entry name" value="PurM"/>
    <property type="match status" value="1"/>
</dbReference>
<evidence type="ECO:0000256" key="1">
    <source>
        <dbReference type="ARBA" id="ARBA00004496"/>
    </source>
</evidence>
<name>A0A932FXF8_UNCTE</name>
<protein>
    <recommendedName>
        <fullName evidence="5 15">Phosphoribosylformylglycinamidine cyclo-ligase</fullName>
        <ecNumber evidence="4 15">6.3.3.1</ecNumber>
    </recommendedName>
    <alternativeName>
        <fullName evidence="12 15">AIR synthase</fullName>
    </alternativeName>
    <alternativeName>
        <fullName evidence="13 15">AIRS</fullName>
    </alternativeName>
    <alternativeName>
        <fullName evidence="11 15">Phosphoribosyl-aminoimidazole synthetase</fullName>
    </alternativeName>
</protein>
<evidence type="ECO:0000256" key="9">
    <source>
        <dbReference type="ARBA" id="ARBA00022755"/>
    </source>
</evidence>
<keyword evidence="7 15" id="KW-0436">Ligase</keyword>
<dbReference type="InterPro" id="IPR036921">
    <property type="entry name" value="PurM-like_N_sf"/>
</dbReference>
<dbReference type="AlphaFoldDB" id="A0A932FXF8"/>
<comment type="similarity">
    <text evidence="3 15">Belongs to the AIR synthase family.</text>
</comment>
<evidence type="ECO:0000313" key="19">
    <source>
        <dbReference type="Proteomes" id="UP000769766"/>
    </source>
</evidence>
<accession>A0A932FXF8</accession>
<evidence type="ECO:0000259" key="17">
    <source>
        <dbReference type="Pfam" id="PF02769"/>
    </source>
</evidence>
<dbReference type="InterPro" id="IPR004733">
    <property type="entry name" value="PurM_cligase"/>
</dbReference>
<evidence type="ECO:0000256" key="3">
    <source>
        <dbReference type="ARBA" id="ARBA00010280"/>
    </source>
</evidence>
<evidence type="ECO:0000256" key="5">
    <source>
        <dbReference type="ARBA" id="ARBA00020367"/>
    </source>
</evidence>
<dbReference type="SUPFAM" id="SSF55326">
    <property type="entry name" value="PurM N-terminal domain-like"/>
    <property type="match status" value="1"/>
</dbReference>
<proteinExistence type="inferred from homology"/>
<evidence type="ECO:0000256" key="13">
    <source>
        <dbReference type="ARBA" id="ARBA00033093"/>
    </source>
</evidence>
<dbReference type="Gene3D" id="3.90.650.10">
    <property type="entry name" value="PurM-like C-terminal domain"/>
    <property type="match status" value="1"/>
</dbReference>
<dbReference type="InterPro" id="IPR010918">
    <property type="entry name" value="PurM-like_C_dom"/>
</dbReference>
<evidence type="ECO:0000256" key="7">
    <source>
        <dbReference type="ARBA" id="ARBA00022598"/>
    </source>
</evidence>
<sequence>MTQPITYAAAGVDLLKEQETVKPLLRWVTQTFGLGLYPPRLPLGYYANVIDLGGGQGLALSADGVGTKLLVAQKVGRYDTVGIDCVAMNVNDLLCVGARPIALLDYLAIQDPLPELLEEIGQGLYEGARQARVSIPGGELAQVREMLRGEREGYGFDLVGMAVGLVPLDRILIGQEVAEGDRLVGLRSSGIHSNGLTLARRVLFEQMGLGVEDRPVELGGKGVGETLLEPTRIYVPEVLEMFEAGLRLKALFHITGDGLLNLSRIAAPMGWRIERLPEPPPIFSLIQQGGKIADEEMFQVFNMGTGFCVAVPPEEVPAIQEIAARHNVEAFALGRAVRDEERKVILEERGLVGQGRRFSRLLATP</sequence>
<evidence type="ECO:0000256" key="12">
    <source>
        <dbReference type="ARBA" id="ARBA00032931"/>
    </source>
</evidence>
<evidence type="ECO:0000256" key="6">
    <source>
        <dbReference type="ARBA" id="ARBA00022490"/>
    </source>
</evidence>
<dbReference type="Proteomes" id="UP000769766">
    <property type="component" value="Unassembled WGS sequence"/>
</dbReference>
<dbReference type="Pfam" id="PF02769">
    <property type="entry name" value="AIRS_C"/>
    <property type="match status" value="1"/>
</dbReference>
<dbReference type="InterPro" id="IPR036676">
    <property type="entry name" value="PurM-like_C_sf"/>
</dbReference>
<feature type="domain" description="PurM-like C-terminal" evidence="17">
    <location>
        <begin position="179"/>
        <end position="345"/>
    </location>
</feature>
<dbReference type="GO" id="GO:0004637">
    <property type="term" value="F:phosphoribosylamine-glycine ligase activity"/>
    <property type="evidence" value="ECO:0007669"/>
    <property type="project" value="TreeGrafter"/>
</dbReference>
<dbReference type="Gene3D" id="3.30.1330.10">
    <property type="entry name" value="PurM-like, N-terminal domain"/>
    <property type="match status" value="1"/>
</dbReference>
<evidence type="ECO:0000256" key="15">
    <source>
        <dbReference type="HAMAP-Rule" id="MF_00741"/>
    </source>
</evidence>